<dbReference type="CDD" id="cd07571">
    <property type="entry name" value="ALP_N-acyl_transferase"/>
    <property type="match status" value="1"/>
</dbReference>
<keyword evidence="9" id="KW-0997">Cell inner membrane</keyword>
<accession>F9ZM72</accession>
<dbReference type="Pfam" id="PF00795">
    <property type="entry name" value="CN_hydrolase"/>
    <property type="match status" value="1"/>
</dbReference>
<evidence type="ECO:0000313" key="11">
    <source>
        <dbReference type="EMBL" id="AEK57186.1"/>
    </source>
</evidence>
<evidence type="ECO:0000256" key="8">
    <source>
        <dbReference type="ARBA" id="ARBA00023315"/>
    </source>
</evidence>
<dbReference type="EC" id="2.3.1.269" evidence="9"/>
<comment type="caution">
    <text evidence="9">Lacks conserved residue(s) required for the propagation of feature annotation.</text>
</comment>
<dbReference type="UniPathway" id="UPA00666"/>
<feature type="transmembrane region" description="Helical" evidence="9">
    <location>
        <begin position="175"/>
        <end position="193"/>
    </location>
</feature>
<comment type="catalytic activity">
    <reaction evidence="9">
        <text>N-terminal S-1,2-diacyl-sn-glyceryl-L-cysteinyl-[lipoprotein] + a glycerophospholipid = N-acyl-S-1,2-diacyl-sn-glyceryl-L-cysteinyl-[lipoprotein] + a 2-acyl-sn-glycero-3-phospholipid + H(+)</text>
        <dbReference type="Rhea" id="RHEA:48228"/>
        <dbReference type="Rhea" id="RHEA-COMP:14681"/>
        <dbReference type="Rhea" id="RHEA-COMP:14684"/>
        <dbReference type="ChEBI" id="CHEBI:15378"/>
        <dbReference type="ChEBI" id="CHEBI:136912"/>
        <dbReference type="ChEBI" id="CHEBI:140656"/>
        <dbReference type="ChEBI" id="CHEBI:140657"/>
        <dbReference type="ChEBI" id="CHEBI:140660"/>
        <dbReference type="EC" id="2.3.1.269"/>
    </reaction>
</comment>
<dbReference type="SUPFAM" id="SSF56317">
    <property type="entry name" value="Carbon-nitrogen hydrolase"/>
    <property type="match status" value="1"/>
</dbReference>
<reference evidence="11 12" key="1">
    <citation type="journal article" date="2011" name="J. Genet. Genomics">
        <title>Unraveling the Acidithiobacillus caldus complete genome and its central metabolisms for carbon assimilation.</title>
        <authorList>
            <person name="You X.Y."/>
            <person name="Guo X."/>
            <person name="Zheng H.J."/>
            <person name="Zhang M.J."/>
            <person name="Liu L.J."/>
            <person name="Zhu Y.Q."/>
            <person name="Zhu B."/>
            <person name="Wang S.Y."/>
            <person name="Zhao G.P."/>
            <person name="Poetsch A."/>
            <person name="Jiang C.Y."/>
            <person name="Liu S.J."/>
        </authorList>
    </citation>
    <scope>NUCLEOTIDE SEQUENCE [LARGE SCALE GENOMIC DNA]</scope>
    <source>
        <strain evidence="11 12">SM-1</strain>
    </source>
</reference>
<dbReference type="KEGG" id="acu:Atc_0536"/>
<dbReference type="OrthoDB" id="9804277at2"/>
<dbReference type="RefSeq" id="WP_014002351.1">
    <property type="nucleotide sequence ID" value="NC_015850.1"/>
</dbReference>
<dbReference type="InterPro" id="IPR036526">
    <property type="entry name" value="C-N_Hydrolase_sf"/>
</dbReference>
<comment type="function">
    <text evidence="9">Catalyzes the phospholipid dependent N-acylation of the N-terminal cysteine of apolipoprotein, the last step in lipoprotein maturation.</text>
</comment>
<keyword evidence="3 9" id="KW-1003">Cell membrane</keyword>
<feature type="transmembrane region" description="Helical" evidence="9">
    <location>
        <begin position="97"/>
        <end position="119"/>
    </location>
</feature>
<dbReference type="Gene3D" id="3.60.110.10">
    <property type="entry name" value="Carbon-nitrogen hydrolase"/>
    <property type="match status" value="1"/>
</dbReference>
<protein>
    <recommendedName>
        <fullName evidence="9">Apolipoprotein N-acyltransferase</fullName>
        <shortName evidence="9">ALP N-acyltransferase</shortName>
        <ecNumber evidence="9">2.3.1.269</ecNumber>
    </recommendedName>
</protein>
<dbReference type="HOGENOM" id="CLU_019563_3_0_6"/>
<feature type="domain" description="CN hydrolase" evidence="10">
    <location>
        <begin position="236"/>
        <end position="474"/>
    </location>
</feature>
<dbReference type="GO" id="GO:0042158">
    <property type="term" value="P:lipoprotein biosynthetic process"/>
    <property type="evidence" value="ECO:0007669"/>
    <property type="project" value="UniProtKB-UniRule"/>
</dbReference>
<dbReference type="GO" id="GO:0016410">
    <property type="term" value="F:N-acyltransferase activity"/>
    <property type="evidence" value="ECO:0007669"/>
    <property type="project" value="UniProtKB-UniRule"/>
</dbReference>
<evidence type="ECO:0000256" key="1">
    <source>
        <dbReference type="ARBA" id="ARBA00004651"/>
    </source>
</evidence>
<sequence>MAASGSVTVQTRARPGTAWRVLLAMFMGALWPLAFAPFDYAFLAFVLLAGLFTVSAGARSPGAAAGMGYAFGFAAFAAGTYWIAITLHNFAHMSWVLAGALVALLAAYCAIYPALALGLAQRFFPGATRWLALPVLWVLAEWARARFATGFPWLATGYTQTHGFLGGLAPWLGQYGVGLATASVAVAAAWAWTRRRDARALWAATSIVLLIFALALFAGTVRFTHPQGAALKFRLLQGNIPISEKWNPKRIDAILTRYARLIAASPPGTQLIALPETAFPIFQTEIPGLIAHLQDWSAQHHATLIVGIPEASHGKYYNAAMEIRGHEPLRWYRKQHLVPFGEYIPFPAILGPIVHDFLPGLGSFTPGDGSSVLPVDGQKAGMSICYEESFSRDVRKGVVEGANFLLNISDYAWYGHSIASAQSLQMAAMQARQEQKPDLRATNTGITAVIAPNGRVLASLPQFVEAGLDGVVQPMAGTTPYGRFGSRPFLALSFAILALAWWRRRPSSGA</sequence>
<dbReference type="NCBIfam" id="TIGR00546">
    <property type="entry name" value="lnt"/>
    <property type="match status" value="1"/>
</dbReference>
<proteinExistence type="inferred from homology"/>
<feature type="transmembrane region" description="Helical" evidence="9">
    <location>
        <begin position="200"/>
        <end position="219"/>
    </location>
</feature>
<dbReference type="STRING" id="990288.Atc_0536"/>
<evidence type="ECO:0000256" key="6">
    <source>
        <dbReference type="ARBA" id="ARBA00022989"/>
    </source>
</evidence>
<evidence type="ECO:0000256" key="2">
    <source>
        <dbReference type="ARBA" id="ARBA00010065"/>
    </source>
</evidence>
<comment type="similarity">
    <text evidence="2 9">Belongs to the CN hydrolase family. Apolipoprotein N-acyltransferase subfamily.</text>
</comment>
<keyword evidence="4 9" id="KW-0808">Transferase</keyword>
<evidence type="ECO:0000256" key="4">
    <source>
        <dbReference type="ARBA" id="ARBA00022679"/>
    </source>
</evidence>
<dbReference type="PROSITE" id="PS50263">
    <property type="entry name" value="CN_HYDROLASE"/>
    <property type="match status" value="1"/>
</dbReference>
<dbReference type="PANTHER" id="PTHR38686">
    <property type="entry name" value="APOLIPOPROTEIN N-ACYLTRANSFERASE"/>
    <property type="match status" value="1"/>
</dbReference>
<comment type="subcellular location">
    <subcellularLocation>
        <location evidence="9">Cell inner membrane</location>
        <topology evidence="9">Multi-pass membrane protein</topology>
    </subcellularLocation>
    <subcellularLocation>
        <location evidence="1">Cell membrane</location>
        <topology evidence="1">Multi-pass membrane protein</topology>
    </subcellularLocation>
</comment>
<dbReference type="InterPro" id="IPR004563">
    <property type="entry name" value="Apolipo_AcylTrfase"/>
</dbReference>
<dbReference type="Proteomes" id="UP000006135">
    <property type="component" value="Chromosome"/>
</dbReference>
<evidence type="ECO:0000256" key="3">
    <source>
        <dbReference type="ARBA" id="ARBA00022475"/>
    </source>
</evidence>
<organism evidence="11 12">
    <name type="scientific">Acidithiobacillus caldus (strain SM-1)</name>
    <dbReference type="NCBI Taxonomy" id="990288"/>
    <lineage>
        <taxon>Bacteria</taxon>
        <taxon>Pseudomonadati</taxon>
        <taxon>Pseudomonadota</taxon>
        <taxon>Acidithiobacillia</taxon>
        <taxon>Acidithiobacillales</taxon>
        <taxon>Acidithiobacillaceae</taxon>
        <taxon>Acidithiobacillus</taxon>
    </lineage>
</organism>
<dbReference type="AlphaFoldDB" id="F9ZM72"/>
<feature type="transmembrane region" description="Helical" evidence="9">
    <location>
        <begin position="70"/>
        <end position="91"/>
    </location>
</feature>
<name>F9ZM72_ACICS</name>
<dbReference type="InterPro" id="IPR045378">
    <property type="entry name" value="LNT_N"/>
</dbReference>
<keyword evidence="6 9" id="KW-1133">Transmembrane helix</keyword>
<dbReference type="GeneID" id="92930568"/>
<evidence type="ECO:0000256" key="9">
    <source>
        <dbReference type="HAMAP-Rule" id="MF_01148"/>
    </source>
</evidence>
<keyword evidence="12" id="KW-1185">Reference proteome</keyword>
<evidence type="ECO:0000259" key="10">
    <source>
        <dbReference type="PROSITE" id="PS50263"/>
    </source>
</evidence>
<evidence type="ECO:0000256" key="7">
    <source>
        <dbReference type="ARBA" id="ARBA00023136"/>
    </source>
</evidence>
<keyword evidence="5 9" id="KW-0812">Transmembrane</keyword>
<dbReference type="PANTHER" id="PTHR38686:SF1">
    <property type="entry name" value="APOLIPOPROTEIN N-ACYLTRANSFERASE"/>
    <property type="match status" value="1"/>
</dbReference>
<gene>
    <name evidence="9" type="primary">lnt</name>
    <name evidence="11" type="ordered locus">Atc_0536</name>
</gene>
<dbReference type="InterPro" id="IPR003010">
    <property type="entry name" value="C-N_Hydrolase"/>
</dbReference>
<dbReference type="GO" id="GO:0005886">
    <property type="term" value="C:plasma membrane"/>
    <property type="evidence" value="ECO:0007669"/>
    <property type="project" value="UniProtKB-SubCell"/>
</dbReference>
<dbReference type="EMBL" id="CP002573">
    <property type="protein sequence ID" value="AEK57186.1"/>
    <property type="molecule type" value="Genomic_DNA"/>
</dbReference>
<evidence type="ECO:0000313" key="12">
    <source>
        <dbReference type="Proteomes" id="UP000006135"/>
    </source>
</evidence>
<keyword evidence="8 9" id="KW-0012">Acyltransferase</keyword>
<dbReference type="Pfam" id="PF20154">
    <property type="entry name" value="LNT_N"/>
    <property type="match status" value="1"/>
</dbReference>
<comment type="pathway">
    <text evidence="9">Protein modification; lipoprotein biosynthesis (N-acyl transfer).</text>
</comment>
<dbReference type="HAMAP" id="MF_01148">
    <property type="entry name" value="Lnt"/>
    <property type="match status" value="1"/>
</dbReference>
<feature type="transmembrane region" description="Helical" evidence="9">
    <location>
        <begin position="17"/>
        <end position="34"/>
    </location>
</feature>
<keyword evidence="7 9" id="KW-0472">Membrane</keyword>
<evidence type="ECO:0000256" key="5">
    <source>
        <dbReference type="ARBA" id="ARBA00022692"/>
    </source>
</evidence>